<dbReference type="Proteomes" id="UP000198412">
    <property type="component" value="Unassembled WGS sequence"/>
</dbReference>
<organism evidence="5 6">
    <name type="scientific">Lutibacter flavus</name>
    <dbReference type="NCBI Taxonomy" id="691689"/>
    <lineage>
        <taxon>Bacteria</taxon>
        <taxon>Pseudomonadati</taxon>
        <taxon>Bacteroidota</taxon>
        <taxon>Flavobacteriia</taxon>
        <taxon>Flavobacteriales</taxon>
        <taxon>Flavobacteriaceae</taxon>
        <taxon>Lutibacter</taxon>
    </lineage>
</organism>
<dbReference type="PANTHER" id="PTHR11069:SF38">
    <property type="entry name" value="GLUCURONOXYLANASE XYNC"/>
    <property type="match status" value="1"/>
</dbReference>
<dbReference type="Gene3D" id="3.20.20.80">
    <property type="entry name" value="Glycosidases"/>
    <property type="match status" value="1"/>
</dbReference>
<reference evidence="6" key="1">
    <citation type="submission" date="2017-06" db="EMBL/GenBank/DDBJ databases">
        <authorList>
            <person name="Varghese N."/>
            <person name="Submissions S."/>
        </authorList>
    </citation>
    <scope>NUCLEOTIDE SEQUENCE [LARGE SCALE GENOMIC DNA]</scope>
    <source>
        <strain evidence="6">DSM 27993</strain>
    </source>
</reference>
<protein>
    <submittedName>
        <fullName evidence="5">Glucuronoarabinoxylan endo-1,4-beta-xylanase</fullName>
    </submittedName>
</protein>
<keyword evidence="3 5" id="KW-0378">Hydrolase</keyword>
<dbReference type="GO" id="GO:0004348">
    <property type="term" value="F:glucosylceramidase activity"/>
    <property type="evidence" value="ECO:0007669"/>
    <property type="project" value="InterPro"/>
</dbReference>
<evidence type="ECO:0000256" key="4">
    <source>
        <dbReference type="SAM" id="SignalP"/>
    </source>
</evidence>
<dbReference type="InterPro" id="IPR001139">
    <property type="entry name" value="Glyco_hydro_30"/>
</dbReference>
<dbReference type="InterPro" id="IPR013780">
    <property type="entry name" value="Glyco_hydro_b"/>
</dbReference>
<dbReference type="PANTHER" id="PTHR11069">
    <property type="entry name" value="GLUCOSYLCERAMIDASE"/>
    <property type="match status" value="1"/>
</dbReference>
<comment type="similarity">
    <text evidence="1">Belongs to the glycosyl hydrolase 30 family.</text>
</comment>
<dbReference type="GO" id="GO:0045493">
    <property type="term" value="P:xylan catabolic process"/>
    <property type="evidence" value="ECO:0007669"/>
    <property type="project" value="UniProtKB-KW"/>
</dbReference>
<proteinExistence type="inferred from homology"/>
<name>A0A238VM72_9FLAO</name>
<evidence type="ECO:0000256" key="2">
    <source>
        <dbReference type="ARBA" id="ARBA00022729"/>
    </source>
</evidence>
<evidence type="ECO:0000256" key="1">
    <source>
        <dbReference type="ARBA" id="ARBA00005382"/>
    </source>
</evidence>
<evidence type="ECO:0000313" key="6">
    <source>
        <dbReference type="Proteomes" id="UP000198412"/>
    </source>
</evidence>
<dbReference type="RefSeq" id="WP_089377025.1">
    <property type="nucleotide sequence ID" value="NZ_FZNX01000001.1"/>
</dbReference>
<dbReference type="Gene3D" id="2.60.40.1180">
    <property type="entry name" value="Golgi alpha-mannosidase II"/>
    <property type="match status" value="1"/>
</dbReference>
<gene>
    <name evidence="5" type="ORF">SAMN04488111_0700</name>
</gene>
<feature type="signal peptide" evidence="4">
    <location>
        <begin position="1"/>
        <end position="24"/>
    </location>
</feature>
<keyword evidence="5" id="KW-0624">Polysaccharide degradation</keyword>
<keyword evidence="5" id="KW-0119">Carbohydrate metabolism</keyword>
<dbReference type="EMBL" id="FZNX01000001">
    <property type="protein sequence ID" value="SNR35298.1"/>
    <property type="molecule type" value="Genomic_DNA"/>
</dbReference>
<feature type="chain" id="PRO_5012376064" evidence="4">
    <location>
        <begin position="25"/>
        <end position="432"/>
    </location>
</feature>
<keyword evidence="6" id="KW-1185">Reference proteome</keyword>
<dbReference type="GO" id="GO:0016020">
    <property type="term" value="C:membrane"/>
    <property type="evidence" value="ECO:0007669"/>
    <property type="project" value="GOC"/>
</dbReference>
<dbReference type="OrthoDB" id="9806701at2"/>
<keyword evidence="5" id="KW-0858">Xylan degradation</keyword>
<dbReference type="SUPFAM" id="SSF51445">
    <property type="entry name" value="(Trans)glycosidases"/>
    <property type="match status" value="1"/>
</dbReference>
<sequence>MRTIKKGFRALIFVSITLFLISCGHDLNDVIVVGGPTSKVTTELNVNSFTKYQLIRGFGGINHPVWRPDMNNNAREKVFGTNAGQLGFSILRVHVDPDVNRWNAELPTAQYAISKGAIIFASPWDATPALLDPNNTAKDRILPENYGAYVNHLNEFNNYMENNGAPLYAISVQNEPDIGEWTQWTPDEMLKFMKENAQDIENKVIAPESFQFRKNYSDPILNDPVAVDNIDIVGGHIYGGGLSNYPLALQKDKEVWMTEYLMNLDATSSWSQLEEKVIWDESMEMLSTVHQAMMNNWNAYLWWYIQRYYSFIGDGEQGTVKDEILKRGYAFSHFSRFVRPGYMRVSIELKNSKGLVATAYTGANKTVIVIINPNATEVKGIGAMVVNEVPETANLYLTSLSKNVEETVLKKLDENLLFEMPAKSVATLVIQN</sequence>
<accession>A0A238VM72</accession>
<evidence type="ECO:0000256" key="3">
    <source>
        <dbReference type="ARBA" id="ARBA00022801"/>
    </source>
</evidence>
<keyword evidence="5" id="KW-0326">Glycosidase</keyword>
<keyword evidence="2 4" id="KW-0732">Signal</keyword>
<dbReference type="AlphaFoldDB" id="A0A238VM72"/>
<dbReference type="PROSITE" id="PS51257">
    <property type="entry name" value="PROKAR_LIPOPROTEIN"/>
    <property type="match status" value="1"/>
</dbReference>
<dbReference type="GO" id="GO:0006665">
    <property type="term" value="P:sphingolipid metabolic process"/>
    <property type="evidence" value="ECO:0007669"/>
    <property type="project" value="InterPro"/>
</dbReference>
<dbReference type="InterPro" id="IPR017853">
    <property type="entry name" value="GH"/>
</dbReference>
<evidence type="ECO:0000313" key="5">
    <source>
        <dbReference type="EMBL" id="SNR35298.1"/>
    </source>
</evidence>